<gene>
    <name evidence="1" type="ORF">S01H1_08181</name>
</gene>
<accession>X0S0F0</accession>
<name>X0S0F0_9ZZZZ</name>
<dbReference type="EMBL" id="BARS01004198">
    <property type="protein sequence ID" value="GAF74503.1"/>
    <property type="molecule type" value="Genomic_DNA"/>
</dbReference>
<dbReference type="AlphaFoldDB" id="X0S0F0"/>
<reference evidence="1" key="1">
    <citation type="journal article" date="2014" name="Front. Microbiol.">
        <title>High frequency of phylogenetically diverse reductive dehalogenase-homologous genes in deep subseafloor sedimentary metagenomes.</title>
        <authorList>
            <person name="Kawai M."/>
            <person name="Futagami T."/>
            <person name="Toyoda A."/>
            <person name="Takaki Y."/>
            <person name="Nishi S."/>
            <person name="Hori S."/>
            <person name="Arai W."/>
            <person name="Tsubouchi T."/>
            <person name="Morono Y."/>
            <person name="Uchiyama I."/>
            <person name="Ito T."/>
            <person name="Fujiyama A."/>
            <person name="Inagaki F."/>
            <person name="Takami H."/>
        </authorList>
    </citation>
    <scope>NUCLEOTIDE SEQUENCE</scope>
    <source>
        <strain evidence="1">Expedition CK06-06</strain>
    </source>
</reference>
<evidence type="ECO:0000313" key="1">
    <source>
        <dbReference type="EMBL" id="GAF74503.1"/>
    </source>
</evidence>
<protein>
    <submittedName>
        <fullName evidence="1">Uncharacterized protein</fullName>
    </submittedName>
</protein>
<organism evidence="1">
    <name type="scientific">marine sediment metagenome</name>
    <dbReference type="NCBI Taxonomy" id="412755"/>
    <lineage>
        <taxon>unclassified sequences</taxon>
        <taxon>metagenomes</taxon>
        <taxon>ecological metagenomes</taxon>
    </lineage>
</organism>
<comment type="caution">
    <text evidence="1">The sequence shown here is derived from an EMBL/GenBank/DDBJ whole genome shotgun (WGS) entry which is preliminary data.</text>
</comment>
<proteinExistence type="predicted"/>
<sequence length="121" mass="13086">MEEKQATPIDEIGMNPRALHPLVRAGYESAEQLAGAIRGMNLMDRRDGLMLGPGGGWVRMFGPGKMVMAMDALRGHGFDLSRRVPQVPPSRADSLERIADALERIADALDRKGGSTDGNKS</sequence>